<dbReference type="PANTHER" id="PTHR10801">
    <property type="entry name" value="24-DEHYDROCHOLESTEROL REDUCTASE"/>
    <property type="match status" value="1"/>
</dbReference>
<dbReference type="EC" id="1.3.1.72" evidence="2"/>
<feature type="domain" description="FAD-binding PCMH-type" evidence="8">
    <location>
        <begin position="2"/>
        <end position="183"/>
    </location>
</feature>
<dbReference type="GO" id="GO:0000246">
    <property type="term" value="F:Delta24(24-1) sterol reductase activity"/>
    <property type="evidence" value="ECO:0007669"/>
    <property type="project" value="TreeGrafter"/>
</dbReference>
<dbReference type="PANTHER" id="PTHR10801:SF10">
    <property type="entry name" value="FAD BINDING DOMAIN PROTEIN (AFU_ORTHOLOGUE AFUA_6G14300)"/>
    <property type="match status" value="1"/>
</dbReference>
<keyword evidence="5" id="KW-0274">FAD</keyword>
<evidence type="ECO:0000256" key="3">
    <source>
        <dbReference type="ARBA" id="ARBA00022630"/>
    </source>
</evidence>
<dbReference type="InterPro" id="IPR036318">
    <property type="entry name" value="FAD-bd_PCMH-like_sf"/>
</dbReference>
<dbReference type="SUPFAM" id="SSF56176">
    <property type="entry name" value="FAD-binding/transporter-associated domain-like"/>
    <property type="match status" value="1"/>
</dbReference>
<sequence>MRHRRTPTYAFLALSRQQHRAEVERISLAVRNFHKTQQRFRIYHGSTSSTRRPVDGTSTNTIDTSALNNILEIDGVNKVAVVEANAPMDALLEATLDLNLMPLVVTEFPGITVGGAFSGTAGESSSFKHSFFDQTVSKIEMVMADGEVVNCSEAKNKEVFRGAPGALGTLGVVTLLYVRLQPAAKWVEVTYHPFESVEGALRMFRRFWKDEGVDYLDGVMFSPTKGAVVTGQLCDVKPEGLPVQRFSRAKDPWYYMHVEECISSGGSEPHRELVPLPDYLFRYNRGCFWCGKSMFDLTGLPFTKGTPQWLEFMLRTRMLYKALHAQDPNTLMVILDLALPFSAAEEFVNWQAERLDIWPLWLCPLRIGAMSTLHPHPLRTEDKEDEMMLNVGLYGVSPRDYEEWVSANLDLESKVTELGGMKWAYAAQLYSRDMFWQQYDKKWYDNSREKCHATSLPDVYEKTSVDYEAGRKMTKESKEYWDGTMFPAIAQLRQSLWLVREALKSKAWRLERRDVWKDWPEKR</sequence>
<protein>
    <recommendedName>
        <fullName evidence="2">Delta(24)-sterol reductase</fullName>
        <ecNumber evidence="2">1.3.1.72</ecNumber>
    </recommendedName>
</protein>
<evidence type="ECO:0000256" key="7">
    <source>
        <dbReference type="ARBA" id="ARBA00023136"/>
    </source>
</evidence>
<dbReference type="GeneID" id="89921942"/>
<name>A0AAV9PSY4_9PEZI</name>
<dbReference type="InterPro" id="IPR016169">
    <property type="entry name" value="FAD-bd_PCMH_sub2"/>
</dbReference>
<evidence type="ECO:0000313" key="10">
    <source>
        <dbReference type="Proteomes" id="UP001337655"/>
    </source>
</evidence>
<evidence type="ECO:0000256" key="6">
    <source>
        <dbReference type="ARBA" id="ARBA00022989"/>
    </source>
</evidence>
<dbReference type="InterPro" id="IPR016164">
    <property type="entry name" value="FAD-linked_Oxase-like_C"/>
</dbReference>
<dbReference type="PROSITE" id="PS51387">
    <property type="entry name" value="FAD_PCMH"/>
    <property type="match status" value="1"/>
</dbReference>
<organism evidence="9 10">
    <name type="scientific">Saxophila tyrrhenica</name>
    <dbReference type="NCBI Taxonomy" id="1690608"/>
    <lineage>
        <taxon>Eukaryota</taxon>
        <taxon>Fungi</taxon>
        <taxon>Dikarya</taxon>
        <taxon>Ascomycota</taxon>
        <taxon>Pezizomycotina</taxon>
        <taxon>Dothideomycetes</taxon>
        <taxon>Dothideomycetidae</taxon>
        <taxon>Mycosphaerellales</taxon>
        <taxon>Extremaceae</taxon>
        <taxon>Saxophila</taxon>
    </lineage>
</organism>
<dbReference type="GO" id="GO:0071949">
    <property type="term" value="F:FAD binding"/>
    <property type="evidence" value="ECO:0007669"/>
    <property type="project" value="InterPro"/>
</dbReference>
<keyword evidence="7" id="KW-0472">Membrane</keyword>
<dbReference type="SUPFAM" id="SSF55103">
    <property type="entry name" value="FAD-linked oxidases, C-terminal domain"/>
    <property type="match status" value="1"/>
</dbReference>
<reference evidence="9 10" key="1">
    <citation type="submission" date="2023-08" db="EMBL/GenBank/DDBJ databases">
        <title>Black Yeasts Isolated from many extreme environments.</title>
        <authorList>
            <person name="Coleine C."/>
            <person name="Stajich J.E."/>
            <person name="Selbmann L."/>
        </authorList>
    </citation>
    <scope>NUCLEOTIDE SEQUENCE [LARGE SCALE GENOMIC DNA]</scope>
    <source>
        <strain evidence="9 10">CCFEE 5935</strain>
    </source>
</reference>
<evidence type="ECO:0000256" key="5">
    <source>
        <dbReference type="ARBA" id="ARBA00022827"/>
    </source>
</evidence>
<evidence type="ECO:0000256" key="2">
    <source>
        <dbReference type="ARBA" id="ARBA00012405"/>
    </source>
</evidence>
<dbReference type="GO" id="GO:0050614">
    <property type="term" value="F:Delta24-sterol reductase activity"/>
    <property type="evidence" value="ECO:0007669"/>
    <property type="project" value="UniProtKB-EC"/>
</dbReference>
<comment type="caution">
    <text evidence="9">The sequence shown here is derived from an EMBL/GenBank/DDBJ whole genome shotgun (WGS) entry which is preliminary data.</text>
</comment>
<accession>A0AAV9PSY4</accession>
<dbReference type="GO" id="GO:0016020">
    <property type="term" value="C:membrane"/>
    <property type="evidence" value="ECO:0007669"/>
    <property type="project" value="UniProtKB-SubCell"/>
</dbReference>
<comment type="subcellular location">
    <subcellularLocation>
        <location evidence="1">Membrane</location>
        <topology evidence="1">Single-pass membrane protein</topology>
    </subcellularLocation>
</comment>
<keyword evidence="3" id="KW-0285">Flavoprotein</keyword>
<dbReference type="Gene3D" id="3.30.465.10">
    <property type="match status" value="1"/>
</dbReference>
<evidence type="ECO:0000313" key="9">
    <source>
        <dbReference type="EMBL" id="KAK5175453.1"/>
    </source>
</evidence>
<evidence type="ECO:0000259" key="8">
    <source>
        <dbReference type="PROSITE" id="PS51387"/>
    </source>
</evidence>
<dbReference type="RefSeq" id="XP_064664091.1">
    <property type="nucleotide sequence ID" value="XM_064797857.1"/>
</dbReference>
<gene>
    <name evidence="9" type="ORF">LTR77_000592</name>
</gene>
<dbReference type="InterPro" id="IPR016166">
    <property type="entry name" value="FAD-bd_PCMH"/>
</dbReference>
<keyword evidence="6" id="KW-1133">Transmembrane helix</keyword>
<dbReference type="GO" id="GO:0005737">
    <property type="term" value="C:cytoplasm"/>
    <property type="evidence" value="ECO:0007669"/>
    <property type="project" value="TreeGrafter"/>
</dbReference>
<dbReference type="InterPro" id="IPR040165">
    <property type="entry name" value="Diminuto-like"/>
</dbReference>
<evidence type="ECO:0000256" key="4">
    <source>
        <dbReference type="ARBA" id="ARBA00022692"/>
    </source>
</evidence>
<dbReference type="Pfam" id="PF01565">
    <property type="entry name" value="FAD_binding_4"/>
    <property type="match status" value="1"/>
</dbReference>
<dbReference type="GO" id="GO:0008202">
    <property type="term" value="P:steroid metabolic process"/>
    <property type="evidence" value="ECO:0007669"/>
    <property type="project" value="TreeGrafter"/>
</dbReference>
<keyword evidence="4" id="KW-0812">Transmembrane</keyword>
<proteinExistence type="predicted"/>
<dbReference type="Proteomes" id="UP001337655">
    <property type="component" value="Unassembled WGS sequence"/>
</dbReference>
<evidence type="ECO:0000256" key="1">
    <source>
        <dbReference type="ARBA" id="ARBA00004167"/>
    </source>
</evidence>
<dbReference type="EMBL" id="JAVRRT010000001">
    <property type="protein sequence ID" value="KAK5175453.1"/>
    <property type="molecule type" value="Genomic_DNA"/>
</dbReference>
<dbReference type="InterPro" id="IPR006094">
    <property type="entry name" value="Oxid_FAD_bind_N"/>
</dbReference>
<keyword evidence="10" id="KW-1185">Reference proteome</keyword>
<dbReference type="AlphaFoldDB" id="A0AAV9PSY4"/>